<organism evidence="3 4">
    <name type="scientific">Candidatus Argoarchaeum ethanivorans</name>
    <dbReference type="NCBI Taxonomy" id="2608793"/>
    <lineage>
        <taxon>Archaea</taxon>
        <taxon>Methanobacteriati</taxon>
        <taxon>Methanobacteriota</taxon>
        <taxon>Stenosarchaea group</taxon>
        <taxon>Methanomicrobia</taxon>
        <taxon>Methanosarcinales</taxon>
        <taxon>Methanosarcinales incertae sedis</taxon>
        <taxon>GOM Arc I cluster</taxon>
        <taxon>Candidatus Argoarchaeum</taxon>
    </lineage>
</organism>
<feature type="transmembrane region" description="Helical" evidence="1">
    <location>
        <begin position="9"/>
        <end position="28"/>
    </location>
</feature>
<feature type="transmembrane region" description="Helical" evidence="1">
    <location>
        <begin position="203"/>
        <end position="227"/>
    </location>
</feature>
<sequence>MLKIKNKIIIVWFSIVLMSCFCLSTMTGHELVDMAVVPEVPRADEPIITTFKLNNPASETALIDFSFYANGELIQEGTSMLASHSSKTYQYVYRNPLELGEQVNFVVKAESQGITCEKVVSLPAYPPQIMSSFVSFASFSTSVMGFMASSTYYDSSFGSPDEGLNVGLVISIVLIILLIFLELSEPVLTKGTHVVLGRLRMQYSTMTAILFFIFIGIVYTKIVMILVV</sequence>
<keyword evidence="1" id="KW-0812">Transmembrane</keyword>
<accession>A0A811THD7</accession>
<dbReference type="Proteomes" id="UP000603056">
    <property type="component" value="Unassembled WGS sequence"/>
</dbReference>
<name>A0A811THD7_9EURY</name>
<feature type="transmembrane region" description="Helical" evidence="1">
    <location>
        <begin position="129"/>
        <end position="152"/>
    </location>
</feature>
<keyword evidence="1" id="KW-1133">Transmembrane helix</keyword>
<evidence type="ECO:0000256" key="1">
    <source>
        <dbReference type="SAM" id="Phobius"/>
    </source>
</evidence>
<dbReference type="PROSITE" id="PS51257">
    <property type="entry name" value="PROKAR_LIPOPROTEIN"/>
    <property type="match status" value="1"/>
</dbReference>
<comment type="caution">
    <text evidence="3">The sequence shown here is derived from an EMBL/GenBank/DDBJ whole genome shotgun (WGS) entry which is preliminary data.</text>
</comment>
<gene>
    <name evidence="3" type="ORF">EMLJLAPB_01002</name>
    <name evidence="2" type="ORF">FFODKBPE_00355</name>
</gene>
<dbReference type="EMBL" id="CAJHIS010000036">
    <property type="protein sequence ID" value="CAD6494890.1"/>
    <property type="molecule type" value="Genomic_DNA"/>
</dbReference>
<dbReference type="AlphaFoldDB" id="A0A811THD7"/>
<keyword evidence="1" id="KW-0472">Membrane</keyword>
<evidence type="ECO:0000313" key="3">
    <source>
        <dbReference type="EMBL" id="CAD6494890.1"/>
    </source>
</evidence>
<evidence type="ECO:0000313" key="2">
    <source>
        <dbReference type="EMBL" id="CAD6492733.1"/>
    </source>
</evidence>
<evidence type="ECO:0000313" key="4">
    <source>
        <dbReference type="Proteomes" id="UP000634805"/>
    </source>
</evidence>
<dbReference type="EMBL" id="CAJHIP010000011">
    <property type="protein sequence ID" value="CAD6492733.1"/>
    <property type="molecule type" value="Genomic_DNA"/>
</dbReference>
<proteinExistence type="predicted"/>
<dbReference type="Proteomes" id="UP000634805">
    <property type="component" value="Unassembled WGS sequence"/>
</dbReference>
<protein>
    <submittedName>
        <fullName evidence="3">Uncharacterized protein</fullName>
    </submittedName>
</protein>
<reference evidence="3" key="1">
    <citation type="submission" date="2020-10" db="EMBL/GenBank/DDBJ databases">
        <authorList>
            <person name="Hahn C.J."/>
            <person name="Laso-Perez R."/>
            <person name="Vulcano F."/>
            <person name="Vaziourakis K.-M."/>
            <person name="Stokke R."/>
            <person name="Steen I.H."/>
            <person name="Teske A."/>
            <person name="Boetius A."/>
            <person name="Liebeke M."/>
            <person name="Amann R."/>
            <person name="Knittel K."/>
        </authorList>
    </citation>
    <scope>NUCLEOTIDE SEQUENCE</scope>
    <source>
        <strain evidence="3">Gfbio:e3339647-f889-4370-9287-4fb5cb688e4c:AG392D22_GoMArc1</strain>
        <strain evidence="2">Gfbio:e3339647-f889-4370-9287-4fb5cb688e4c:AG394J04_GoMArc1</strain>
    </source>
</reference>
<feature type="transmembrane region" description="Helical" evidence="1">
    <location>
        <begin position="164"/>
        <end position="183"/>
    </location>
</feature>